<dbReference type="Proteomes" id="UP001066276">
    <property type="component" value="Chromosome 4_2"/>
</dbReference>
<keyword evidence="3" id="KW-1185">Reference proteome</keyword>
<comment type="caution">
    <text evidence="2">The sequence shown here is derived from an EMBL/GenBank/DDBJ whole genome shotgun (WGS) entry which is preliminary data.</text>
</comment>
<gene>
    <name evidence="2" type="ORF">NDU88_002874</name>
</gene>
<name>A0AAV7SC79_PLEWA</name>
<organism evidence="2 3">
    <name type="scientific">Pleurodeles waltl</name>
    <name type="common">Iberian ribbed newt</name>
    <dbReference type="NCBI Taxonomy" id="8319"/>
    <lineage>
        <taxon>Eukaryota</taxon>
        <taxon>Metazoa</taxon>
        <taxon>Chordata</taxon>
        <taxon>Craniata</taxon>
        <taxon>Vertebrata</taxon>
        <taxon>Euteleostomi</taxon>
        <taxon>Amphibia</taxon>
        <taxon>Batrachia</taxon>
        <taxon>Caudata</taxon>
        <taxon>Salamandroidea</taxon>
        <taxon>Salamandridae</taxon>
        <taxon>Pleurodelinae</taxon>
        <taxon>Pleurodeles</taxon>
    </lineage>
</organism>
<accession>A0AAV7SC79</accession>
<reference evidence="2" key="1">
    <citation type="journal article" date="2022" name="bioRxiv">
        <title>Sequencing and chromosome-scale assembly of the giantPleurodeles waltlgenome.</title>
        <authorList>
            <person name="Brown T."/>
            <person name="Elewa A."/>
            <person name="Iarovenko S."/>
            <person name="Subramanian E."/>
            <person name="Araus A.J."/>
            <person name="Petzold A."/>
            <person name="Susuki M."/>
            <person name="Suzuki K.-i.T."/>
            <person name="Hayashi T."/>
            <person name="Toyoda A."/>
            <person name="Oliveira C."/>
            <person name="Osipova E."/>
            <person name="Leigh N.D."/>
            <person name="Simon A."/>
            <person name="Yun M.H."/>
        </authorList>
    </citation>
    <scope>NUCLEOTIDE SEQUENCE</scope>
    <source>
        <strain evidence="2">20211129_DDA</strain>
        <tissue evidence="2">Liver</tissue>
    </source>
</reference>
<dbReference type="EMBL" id="JANPWB010000008">
    <property type="protein sequence ID" value="KAJ1162406.1"/>
    <property type="molecule type" value="Genomic_DNA"/>
</dbReference>
<feature type="region of interest" description="Disordered" evidence="1">
    <location>
        <begin position="62"/>
        <end position="104"/>
    </location>
</feature>
<evidence type="ECO:0000313" key="3">
    <source>
        <dbReference type="Proteomes" id="UP001066276"/>
    </source>
</evidence>
<protein>
    <submittedName>
        <fullName evidence="2">Uncharacterized protein</fullName>
    </submittedName>
</protein>
<dbReference type="AlphaFoldDB" id="A0AAV7SC79"/>
<sequence>MIMAWQGKQAVTRNKSWFQCLEGSDPGMTVEMTCDSDVRTDQVRENVDAWDSELNVPELPREVDLGDSAPSALPGTIPVWDEASSGPSRGRGRLAGLRPNSALS</sequence>
<proteinExistence type="predicted"/>
<evidence type="ECO:0000313" key="2">
    <source>
        <dbReference type="EMBL" id="KAJ1162406.1"/>
    </source>
</evidence>
<evidence type="ECO:0000256" key="1">
    <source>
        <dbReference type="SAM" id="MobiDB-lite"/>
    </source>
</evidence>